<evidence type="ECO:0000313" key="8">
    <source>
        <dbReference type="EMBL" id="SIO01743.1"/>
    </source>
</evidence>
<dbReference type="Gene3D" id="2.130.10.10">
    <property type="entry name" value="YVTN repeat-like/Quinoprotein amine dehydrogenase"/>
    <property type="match status" value="3"/>
</dbReference>
<dbReference type="Pfam" id="PF07495">
    <property type="entry name" value="Y_Y_Y"/>
    <property type="match status" value="1"/>
</dbReference>
<dbReference type="InterPro" id="IPR036097">
    <property type="entry name" value="HisK_dim/P_sf"/>
</dbReference>
<feature type="coiled-coil region" evidence="4">
    <location>
        <begin position="883"/>
        <end position="910"/>
    </location>
</feature>
<keyword evidence="5" id="KW-0472">Membrane</keyword>
<feature type="domain" description="Histidine kinase" evidence="7">
    <location>
        <begin position="867"/>
        <end position="1127"/>
    </location>
</feature>
<gene>
    <name evidence="8" type="ORF">SAMN05444394_2920</name>
</gene>
<dbReference type="InterPro" id="IPR011123">
    <property type="entry name" value="Y_Y_Y"/>
</dbReference>
<sequence length="1127" mass="126014">MMFQFCGLAMISLALNAQNISQNAVFNNITSDEGLPSTSVTDVTQDTYGFIYLGTWEGVFQFDGKNFKKIFYEGRYVEADEKGGIWIEAEDGDLVYYDSNKDSLSFYWDIDLNRRYVQVLLGKQGEVFASTTKGIMKLDPETQKFILEPGQESGEVYNLQLGDNGRVNFILVQNGKEAKMGKRHPDGKFHYEQFPLDENTINKTSFAKYRQTIILPYGNSGTVLLNPSGLATRESDTEPWTFKKFSEPELLKERGLGSEASYIIHGPFIWLNQRNAITKINVETGESLTIHSGTNTHKELLPMSSDHGCKLYLDRQGVIWISRFAYGISLLNTHQSDFGLLRDEQGKIIPDILSSYELEDGSFWIGQRISMESGLIHFAADGKSILHRIGASQDNPPAGKTFGSELSHPYPWAIAETSDSTLWIGTGSPGDQNGGLNRIDPKTGLITRYRNDPNDSTSLSKNWIFGIHVDARDKLWISHTDGIDFFDPEIEKFTAMVKDSSNSRPRGVLIDSQENLLVQRTEGGSSWILIDTKSKSVIKQGTFFGEDLGYSPSRPVLDTKGRVWIATVDGFGYADEEYNGLKFWQTYEEFGFRDLEIRALSYDVDGYLYFGTSDGIFQYLPETGKTVRFGIERGLQSSSFNPKLKNRGPSGKIYFSGNGGMNVFDPSELQTNPYPPKIIIRGITLDGKNYQNYLDSTERKPNHTISSLLIPPGITTLNINFAAIHFGGSGNNNTQYRLVNFDDNWQDANGNAVFTNLPAGNYTLELKSENLDGIWSEEPKLLSIKVLPPWYQTWWAYLLYSCLFFLAAYGFIREQRKRAARKERELAKDRELAQAKEIEKAYSELKSTQAQLIQSEKMASLGELTAGIAHEIQNPLNFVNNFSEVSSEMIDELQEELQNGELEEAKLLATDIKGNLNKITHHGKRADSIVKGMLEHSRTNKGEKELTDINTLVDEFIRLSYHGLRAKDKSFNADFKLDLDPNLPKVKIVASDIGRVILNLVNNAFYAVDEKAKNTPQPSRNIGTGSQGGEVYKPEVTVKTTTTTSHSGLPDGQVGVEISVRDNGSGIPESIKEKIFQPFFTTKPTGSGTGLGLSLSYDIVKAHGGYLQVKSIEGEETEISIILPIEP</sequence>
<evidence type="ECO:0000256" key="1">
    <source>
        <dbReference type="ARBA" id="ARBA00000085"/>
    </source>
</evidence>
<keyword evidence="8" id="KW-0418">Kinase</keyword>
<dbReference type="PANTHER" id="PTHR43547:SF2">
    <property type="entry name" value="HYBRID SIGNAL TRANSDUCTION HISTIDINE KINASE C"/>
    <property type="match status" value="1"/>
</dbReference>
<evidence type="ECO:0000256" key="5">
    <source>
        <dbReference type="SAM" id="Phobius"/>
    </source>
</evidence>
<evidence type="ECO:0000256" key="2">
    <source>
        <dbReference type="ARBA" id="ARBA00012438"/>
    </source>
</evidence>
<keyword evidence="4" id="KW-0175">Coiled coil</keyword>
<dbReference type="InterPro" id="IPR003661">
    <property type="entry name" value="HisK_dim/P_dom"/>
</dbReference>
<dbReference type="InterPro" id="IPR013783">
    <property type="entry name" value="Ig-like_fold"/>
</dbReference>
<evidence type="ECO:0000256" key="4">
    <source>
        <dbReference type="SAM" id="Coils"/>
    </source>
</evidence>
<organism evidence="8 9">
    <name type="scientific">Algoriphagus halophilus</name>
    <dbReference type="NCBI Taxonomy" id="226505"/>
    <lineage>
        <taxon>Bacteria</taxon>
        <taxon>Pseudomonadati</taxon>
        <taxon>Bacteroidota</taxon>
        <taxon>Cytophagia</taxon>
        <taxon>Cytophagales</taxon>
        <taxon>Cyclobacteriaceae</taxon>
        <taxon>Algoriphagus</taxon>
    </lineage>
</organism>
<dbReference type="SUPFAM" id="SSF47384">
    <property type="entry name" value="Homodimeric domain of signal transducing histidine kinase"/>
    <property type="match status" value="1"/>
</dbReference>
<dbReference type="Pfam" id="PF02518">
    <property type="entry name" value="HATPase_c"/>
    <property type="match status" value="1"/>
</dbReference>
<keyword evidence="8" id="KW-0808">Transferase</keyword>
<dbReference type="EMBL" id="FSRC01000002">
    <property type="protein sequence ID" value="SIO01743.1"/>
    <property type="molecule type" value="Genomic_DNA"/>
</dbReference>
<feature type="transmembrane region" description="Helical" evidence="5">
    <location>
        <begin position="794"/>
        <end position="812"/>
    </location>
</feature>
<dbReference type="InterPro" id="IPR036890">
    <property type="entry name" value="HATPase_C_sf"/>
</dbReference>
<dbReference type="InterPro" id="IPR015943">
    <property type="entry name" value="WD40/YVTN_repeat-like_dom_sf"/>
</dbReference>
<keyword evidence="5" id="KW-0812">Transmembrane</keyword>
<keyword evidence="3" id="KW-0597">Phosphoprotein</keyword>
<dbReference type="InterPro" id="IPR004358">
    <property type="entry name" value="Sig_transdc_His_kin-like_C"/>
</dbReference>
<dbReference type="SUPFAM" id="SSF55874">
    <property type="entry name" value="ATPase domain of HSP90 chaperone/DNA topoisomerase II/histidine kinase"/>
    <property type="match status" value="1"/>
</dbReference>
<feature type="signal peptide" evidence="6">
    <location>
        <begin position="1"/>
        <end position="17"/>
    </location>
</feature>
<accession>A0A1N6G2L1</accession>
<dbReference type="PANTHER" id="PTHR43547">
    <property type="entry name" value="TWO-COMPONENT HISTIDINE KINASE"/>
    <property type="match status" value="1"/>
</dbReference>
<evidence type="ECO:0000313" key="9">
    <source>
        <dbReference type="Proteomes" id="UP000185221"/>
    </source>
</evidence>
<dbReference type="SMART" id="SM00388">
    <property type="entry name" value="HisKA"/>
    <property type="match status" value="1"/>
</dbReference>
<dbReference type="Proteomes" id="UP000185221">
    <property type="component" value="Unassembled WGS sequence"/>
</dbReference>
<dbReference type="Gene3D" id="3.30.565.10">
    <property type="entry name" value="Histidine kinase-like ATPase, C-terminal domain"/>
    <property type="match status" value="1"/>
</dbReference>
<dbReference type="PRINTS" id="PR00344">
    <property type="entry name" value="BCTRLSENSOR"/>
</dbReference>
<feature type="coiled-coil region" evidence="4">
    <location>
        <begin position="812"/>
        <end position="848"/>
    </location>
</feature>
<dbReference type="GO" id="GO:0000155">
    <property type="term" value="F:phosphorelay sensor kinase activity"/>
    <property type="evidence" value="ECO:0007669"/>
    <property type="project" value="InterPro"/>
</dbReference>
<evidence type="ECO:0000256" key="6">
    <source>
        <dbReference type="SAM" id="SignalP"/>
    </source>
</evidence>
<protein>
    <recommendedName>
        <fullName evidence="2">histidine kinase</fullName>
        <ecNumber evidence="2">2.7.13.3</ecNumber>
    </recommendedName>
</protein>
<keyword evidence="6" id="KW-0732">Signal</keyword>
<dbReference type="Gene3D" id="1.10.287.130">
    <property type="match status" value="1"/>
</dbReference>
<dbReference type="SUPFAM" id="SSF63829">
    <property type="entry name" value="Calcium-dependent phosphotriesterase"/>
    <property type="match status" value="2"/>
</dbReference>
<dbReference type="STRING" id="226505.SAMN05444394_2920"/>
<dbReference type="SMART" id="SM00387">
    <property type="entry name" value="HATPase_c"/>
    <property type="match status" value="1"/>
</dbReference>
<proteinExistence type="predicted"/>
<reference evidence="9" key="1">
    <citation type="submission" date="2016-11" db="EMBL/GenBank/DDBJ databases">
        <authorList>
            <person name="Varghese N."/>
            <person name="Submissions S."/>
        </authorList>
    </citation>
    <scope>NUCLEOTIDE SEQUENCE [LARGE SCALE GENOMIC DNA]</scope>
    <source>
        <strain evidence="9">DSM 15292</strain>
    </source>
</reference>
<evidence type="ECO:0000256" key="3">
    <source>
        <dbReference type="ARBA" id="ARBA00022553"/>
    </source>
</evidence>
<dbReference type="EC" id="2.7.13.3" evidence="2"/>
<evidence type="ECO:0000259" key="7">
    <source>
        <dbReference type="PROSITE" id="PS50109"/>
    </source>
</evidence>
<feature type="chain" id="PRO_5012613512" description="histidine kinase" evidence="6">
    <location>
        <begin position="18"/>
        <end position="1127"/>
    </location>
</feature>
<dbReference type="Gene3D" id="2.60.40.10">
    <property type="entry name" value="Immunoglobulins"/>
    <property type="match status" value="1"/>
</dbReference>
<comment type="catalytic activity">
    <reaction evidence="1">
        <text>ATP + protein L-histidine = ADP + protein N-phospho-L-histidine.</text>
        <dbReference type="EC" id="2.7.13.3"/>
    </reaction>
</comment>
<keyword evidence="9" id="KW-1185">Reference proteome</keyword>
<name>A0A1N6G2L1_9BACT</name>
<dbReference type="AlphaFoldDB" id="A0A1N6G2L1"/>
<dbReference type="InterPro" id="IPR005467">
    <property type="entry name" value="His_kinase_dom"/>
</dbReference>
<keyword evidence="5" id="KW-1133">Transmembrane helix</keyword>
<dbReference type="InterPro" id="IPR003594">
    <property type="entry name" value="HATPase_dom"/>
</dbReference>
<dbReference type="CDD" id="cd00082">
    <property type="entry name" value="HisKA"/>
    <property type="match status" value="1"/>
</dbReference>
<dbReference type="PROSITE" id="PS50109">
    <property type="entry name" value="HIS_KIN"/>
    <property type="match status" value="1"/>
</dbReference>